<protein>
    <submittedName>
        <fullName evidence="6">HxlR family transcriptional regulator</fullName>
    </submittedName>
</protein>
<dbReference type="GO" id="GO:0003677">
    <property type="term" value="F:DNA binding"/>
    <property type="evidence" value="ECO:0007669"/>
    <property type="project" value="UniProtKB-KW"/>
</dbReference>
<dbReference type="RefSeq" id="WP_211841770.1">
    <property type="nucleotide sequence ID" value="NZ_VIVQ01000004.1"/>
</dbReference>
<comment type="caution">
    <text evidence="6">The sequence shown here is derived from an EMBL/GenBank/DDBJ whole genome shotgun (WGS) entry which is preliminary data.</text>
</comment>
<dbReference type="Gene3D" id="1.10.10.10">
    <property type="entry name" value="Winged helix-like DNA-binding domain superfamily/Winged helix DNA-binding domain"/>
    <property type="match status" value="2"/>
</dbReference>
<proteinExistence type="predicted"/>
<keyword evidence="1" id="KW-0805">Transcription regulation</keyword>
<name>A0A561DWY7_9MICO</name>
<evidence type="ECO:0000256" key="3">
    <source>
        <dbReference type="ARBA" id="ARBA00023163"/>
    </source>
</evidence>
<keyword evidence="3" id="KW-0804">Transcription</keyword>
<evidence type="ECO:0000313" key="7">
    <source>
        <dbReference type="Proteomes" id="UP000318297"/>
    </source>
</evidence>
<evidence type="ECO:0000256" key="2">
    <source>
        <dbReference type="ARBA" id="ARBA00023125"/>
    </source>
</evidence>
<dbReference type="Proteomes" id="UP000318297">
    <property type="component" value="Unassembled WGS sequence"/>
</dbReference>
<dbReference type="InterPro" id="IPR002577">
    <property type="entry name" value="HTH_HxlR"/>
</dbReference>
<dbReference type="PANTHER" id="PTHR33204">
    <property type="entry name" value="TRANSCRIPTIONAL REGULATOR, MARR FAMILY"/>
    <property type="match status" value="1"/>
</dbReference>
<evidence type="ECO:0000256" key="4">
    <source>
        <dbReference type="SAM" id="MobiDB-lite"/>
    </source>
</evidence>
<keyword evidence="2" id="KW-0238">DNA-binding</keyword>
<keyword evidence="7" id="KW-1185">Reference proteome</keyword>
<dbReference type="PANTHER" id="PTHR33204:SF18">
    <property type="entry name" value="TRANSCRIPTIONAL REGULATORY PROTEIN"/>
    <property type="match status" value="1"/>
</dbReference>
<dbReference type="InterPro" id="IPR036388">
    <property type="entry name" value="WH-like_DNA-bd_sf"/>
</dbReference>
<evidence type="ECO:0000256" key="1">
    <source>
        <dbReference type="ARBA" id="ARBA00023015"/>
    </source>
</evidence>
<dbReference type="AlphaFoldDB" id="A0A561DWY7"/>
<feature type="region of interest" description="Disordered" evidence="4">
    <location>
        <begin position="153"/>
        <end position="178"/>
    </location>
</feature>
<dbReference type="Pfam" id="PF01638">
    <property type="entry name" value="HxlR"/>
    <property type="match status" value="2"/>
</dbReference>
<dbReference type="EMBL" id="VIVQ01000004">
    <property type="protein sequence ID" value="TWE07874.1"/>
    <property type="molecule type" value="Genomic_DNA"/>
</dbReference>
<feature type="domain" description="HTH hxlR-type" evidence="5">
    <location>
        <begin position="19"/>
        <end position="118"/>
    </location>
</feature>
<dbReference type="PROSITE" id="PS51118">
    <property type="entry name" value="HTH_HXLR"/>
    <property type="match status" value="2"/>
</dbReference>
<dbReference type="InterPro" id="IPR036390">
    <property type="entry name" value="WH_DNA-bd_sf"/>
</dbReference>
<dbReference type="SUPFAM" id="SSF46785">
    <property type="entry name" value="Winged helix' DNA-binding domain"/>
    <property type="match status" value="2"/>
</dbReference>
<evidence type="ECO:0000313" key="6">
    <source>
        <dbReference type="EMBL" id="TWE07874.1"/>
    </source>
</evidence>
<accession>A0A561DWY7</accession>
<gene>
    <name evidence="6" type="ORF">BKA23_3241</name>
</gene>
<reference evidence="6 7" key="1">
    <citation type="submission" date="2019-06" db="EMBL/GenBank/DDBJ databases">
        <title>Sequencing the genomes of 1000 actinobacteria strains.</title>
        <authorList>
            <person name="Klenk H.-P."/>
        </authorList>
    </citation>
    <scope>NUCLEOTIDE SEQUENCE [LARGE SCALE GENOMIC DNA]</scope>
    <source>
        <strain evidence="6 7">DSM 19560</strain>
    </source>
</reference>
<evidence type="ECO:0000259" key="5">
    <source>
        <dbReference type="PROSITE" id="PS51118"/>
    </source>
</evidence>
<organism evidence="6 7">
    <name type="scientific">Rudaeicoccus suwonensis</name>
    <dbReference type="NCBI Taxonomy" id="657409"/>
    <lineage>
        <taxon>Bacteria</taxon>
        <taxon>Bacillati</taxon>
        <taxon>Actinomycetota</taxon>
        <taxon>Actinomycetes</taxon>
        <taxon>Micrococcales</taxon>
        <taxon>Dermacoccaceae</taxon>
        <taxon>Rudaeicoccus</taxon>
    </lineage>
</organism>
<feature type="domain" description="HTH hxlR-type" evidence="5">
    <location>
        <begin position="179"/>
        <end position="279"/>
    </location>
</feature>
<sequence>MAGSARASEQQVTRLEAGGPNSIAVANGIIGDEWTLWIVRMGLNGITQYNEWLNAGPISSSVLNSRLNRLVETDIMQRVEYTSRPVRHDYVLTARGRSMWPVLLTMWDWERVWVHSPDAHLPLMQHTLCEQVFSPVLRCEACDEQVAARDLTATEGPSGGWDRSIPAAATRRRSHSGHRPDAVIDQTMAMIGNRWSVALLGSVFLGATRFGQFEQQMGAPPTIVAERLRTFCDIGVLDKTPSAQRSDWTDYRLTEKGRAFFPVVASVLEWGQRWFRAPEGPALRIVHRQCRRTFHPRLTCSVCQAGLRGHSVRTIPDPDDAAVRATIA</sequence>